<dbReference type="InterPro" id="IPR029061">
    <property type="entry name" value="THDP-binding"/>
</dbReference>
<organism evidence="4 5">
    <name type="scientific">Clostridium felsineum</name>
    <dbReference type="NCBI Taxonomy" id="36839"/>
    <lineage>
        <taxon>Bacteria</taxon>
        <taxon>Bacillati</taxon>
        <taxon>Bacillota</taxon>
        <taxon>Clostridia</taxon>
        <taxon>Eubacteriales</taxon>
        <taxon>Clostridiaceae</taxon>
        <taxon>Clostridium</taxon>
    </lineage>
</organism>
<proteinExistence type="inferred from homology"/>
<name>A0A1S8L5J3_9CLOT</name>
<dbReference type="Gene3D" id="3.40.50.970">
    <property type="match status" value="1"/>
</dbReference>
<protein>
    <submittedName>
        <fullName evidence="4">Apulose-4-phosphate transketolase subunit A</fullName>
        <ecNumber evidence="4">2.2.1.-</ecNumber>
    </submittedName>
</protein>
<dbReference type="Pfam" id="PF00456">
    <property type="entry name" value="Transketolase_N"/>
    <property type="match status" value="1"/>
</dbReference>
<dbReference type="AlphaFoldDB" id="A0A1S8L5J3"/>
<dbReference type="CDD" id="cd02012">
    <property type="entry name" value="TPP_TK"/>
    <property type="match status" value="1"/>
</dbReference>
<evidence type="ECO:0000313" key="4">
    <source>
        <dbReference type="EMBL" id="URZ11656.1"/>
    </source>
</evidence>
<accession>A0A1S8L5J3</accession>
<dbReference type="Proteomes" id="UP000190951">
    <property type="component" value="Chromosome"/>
</dbReference>
<dbReference type="PANTHER" id="PTHR47514">
    <property type="entry name" value="TRANSKETOLASE N-TERMINAL SECTION-RELATED"/>
    <property type="match status" value="1"/>
</dbReference>
<dbReference type="PANTHER" id="PTHR47514:SF1">
    <property type="entry name" value="TRANSKETOLASE N-TERMINAL SECTION-RELATED"/>
    <property type="match status" value="1"/>
</dbReference>
<dbReference type="InterPro" id="IPR005474">
    <property type="entry name" value="Transketolase_N"/>
</dbReference>
<dbReference type="EC" id="2.2.1.-" evidence="4"/>
<dbReference type="GO" id="GO:0016740">
    <property type="term" value="F:transferase activity"/>
    <property type="evidence" value="ECO:0007669"/>
    <property type="project" value="UniProtKB-KW"/>
</dbReference>
<dbReference type="SUPFAM" id="SSF52518">
    <property type="entry name" value="Thiamin diphosphate-binding fold (THDP-binding)"/>
    <property type="match status" value="1"/>
</dbReference>
<dbReference type="KEGG" id="crw:CROST_023730"/>
<dbReference type="RefSeq" id="WP_077833348.1">
    <property type="nucleotide sequence ID" value="NZ_CP096983.1"/>
</dbReference>
<comment type="cofactor">
    <cofactor evidence="1">
        <name>thiamine diphosphate</name>
        <dbReference type="ChEBI" id="CHEBI:58937"/>
    </cofactor>
</comment>
<gene>
    <name evidence="4" type="primary">aptA_2</name>
    <name evidence="4" type="ORF">CROST_023730</name>
</gene>
<comment type="similarity">
    <text evidence="2">Belongs to the transketolase family.</text>
</comment>
<evidence type="ECO:0000256" key="1">
    <source>
        <dbReference type="ARBA" id="ARBA00001964"/>
    </source>
</evidence>
<dbReference type="EMBL" id="CP096983">
    <property type="protein sequence ID" value="URZ11656.1"/>
    <property type="molecule type" value="Genomic_DNA"/>
</dbReference>
<keyword evidence="4" id="KW-0808">Transferase</keyword>
<reference evidence="4 5" key="1">
    <citation type="submission" date="2022-04" db="EMBL/GenBank/DDBJ databases">
        <title>Genome sequence of C. roseum typestrain.</title>
        <authorList>
            <person name="Poehlein A."/>
            <person name="Schoch T."/>
            <person name="Duerre P."/>
            <person name="Daniel R."/>
        </authorList>
    </citation>
    <scope>NUCLEOTIDE SEQUENCE [LARGE SCALE GENOMIC DNA]</scope>
    <source>
        <strain evidence="4 5">DSM 7320</strain>
    </source>
</reference>
<dbReference type="STRING" id="84029.CROST_22760"/>
<keyword evidence="3" id="KW-0786">Thiamine pyrophosphate</keyword>
<keyword evidence="5" id="KW-1185">Reference proteome</keyword>
<evidence type="ECO:0000313" key="5">
    <source>
        <dbReference type="Proteomes" id="UP000190951"/>
    </source>
</evidence>
<sequence>MNLGVKDLEVKATEVRRGVLDMVYRSKAGHIGGSMSSIDILTTLYYNILNIDSKKFSDLGRDRFILSKGHIAEALYYILADRGFFDKEKLKTYSKYGSTLIGHPNNKNNGVEVNTGSLGHGLPIAVGMALAGKRDNKDYRVYTLMGDGEQAEGSIWEGAMAAHNYKLDNLIGIIDRNRLQISGTTEEVMALGSLKDKWTSFGWEVVEVDGNNIEELVKIFSKIPIKKDKPTMIIANTVKGKGISFMENKAKWHHGVLTEEEYKKATKELEGGHLNE</sequence>
<evidence type="ECO:0000256" key="2">
    <source>
        <dbReference type="ARBA" id="ARBA00007131"/>
    </source>
</evidence>
<evidence type="ECO:0000256" key="3">
    <source>
        <dbReference type="ARBA" id="ARBA00023052"/>
    </source>
</evidence>